<dbReference type="SUPFAM" id="SSF57362">
    <property type="entry name" value="BPTI-like"/>
    <property type="match status" value="1"/>
</dbReference>
<keyword evidence="1" id="KW-1015">Disulfide bond</keyword>
<dbReference type="EMBL" id="JAAWWL010000001">
    <property type="protein sequence ID" value="NKI31718.1"/>
    <property type="molecule type" value="Genomic_DNA"/>
</dbReference>
<dbReference type="Proteomes" id="UP000718451">
    <property type="component" value="Unassembled WGS sequence"/>
</dbReference>
<keyword evidence="4" id="KW-1185">Reference proteome</keyword>
<protein>
    <submittedName>
        <fullName evidence="3">Proteinase inhibitor I4 serpin</fullName>
    </submittedName>
</protein>
<dbReference type="PANTHER" id="PTHR10083:SF374">
    <property type="entry name" value="BPTI_KUNITZ INHIBITOR DOMAIN-CONTAINING PROTEIN"/>
    <property type="match status" value="1"/>
</dbReference>
<dbReference type="Pfam" id="PF00014">
    <property type="entry name" value="Kunitz_BPTI"/>
    <property type="match status" value="1"/>
</dbReference>
<reference evidence="3 4" key="1">
    <citation type="submission" date="2020-04" db="EMBL/GenBank/DDBJ databases">
        <authorList>
            <person name="Yoon J."/>
        </authorList>
    </citation>
    <scope>NUCLEOTIDE SEQUENCE [LARGE SCALE GENOMIC DNA]</scope>
    <source>
        <strain evidence="3 4">DJ-13</strain>
    </source>
</reference>
<accession>A0ABX1GP66</accession>
<dbReference type="SMART" id="SM00131">
    <property type="entry name" value="KU"/>
    <property type="match status" value="1"/>
</dbReference>
<dbReference type="CDD" id="cd00109">
    <property type="entry name" value="Kunitz-type"/>
    <property type="match status" value="1"/>
</dbReference>
<evidence type="ECO:0000313" key="3">
    <source>
        <dbReference type="EMBL" id="NKI31718.1"/>
    </source>
</evidence>
<evidence type="ECO:0000259" key="2">
    <source>
        <dbReference type="PROSITE" id="PS50279"/>
    </source>
</evidence>
<feature type="domain" description="BPTI/Kunitz inhibitor" evidence="2">
    <location>
        <begin position="23"/>
        <end position="68"/>
    </location>
</feature>
<comment type="caution">
    <text evidence="3">The sequence shown here is derived from an EMBL/GenBank/DDBJ whole genome shotgun (WGS) entry which is preliminary data.</text>
</comment>
<proteinExistence type="predicted"/>
<dbReference type="InterPro" id="IPR002223">
    <property type="entry name" value="Kunitz_BPTI"/>
</dbReference>
<organism evidence="3 4">
    <name type="scientific">Croceivirga thetidis</name>
    <dbReference type="NCBI Taxonomy" id="2721623"/>
    <lineage>
        <taxon>Bacteria</taxon>
        <taxon>Pseudomonadati</taxon>
        <taxon>Bacteroidota</taxon>
        <taxon>Flavobacteriia</taxon>
        <taxon>Flavobacteriales</taxon>
        <taxon>Flavobacteriaceae</taxon>
        <taxon>Croceivirga</taxon>
    </lineage>
</organism>
<dbReference type="PROSITE" id="PS50279">
    <property type="entry name" value="BPTI_KUNITZ_2"/>
    <property type="match status" value="1"/>
</dbReference>
<dbReference type="InterPro" id="IPR050098">
    <property type="entry name" value="TFPI/VKTCI-like"/>
</dbReference>
<name>A0ABX1GP66_9FLAO</name>
<dbReference type="Gene3D" id="4.10.410.10">
    <property type="entry name" value="Pancreatic trypsin inhibitor Kunitz domain"/>
    <property type="match status" value="1"/>
</dbReference>
<evidence type="ECO:0000313" key="4">
    <source>
        <dbReference type="Proteomes" id="UP000718451"/>
    </source>
</evidence>
<dbReference type="InterPro" id="IPR036880">
    <property type="entry name" value="Kunitz_BPTI_sf"/>
</dbReference>
<sequence length="74" mass="8263">MVVTPPSQIQCQDGKAVLIYSPCELEPEPGPCFAAIRRFYFDEVDQECKEFIWGGCGGTVPFETLDECLLCEGR</sequence>
<dbReference type="PANTHER" id="PTHR10083">
    <property type="entry name" value="KUNITZ-TYPE PROTEASE INHIBITOR-RELATED"/>
    <property type="match status" value="1"/>
</dbReference>
<evidence type="ECO:0000256" key="1">
    <source>
        <dbReference type="ARBA" id="ARBA00023157"/>
    </source>
</evidence>
<gene>
    <name evidence="3" type="ORF">HCU67_07145</name>
</gene>